<dbReference type="Gene3D" id="1.10.510.10">
    <property type="entry name" value="Transferase(Phosphotransferase) domain 1"/>
    <property type="match status" value="1"/>
</dbReference>
<keyword evidence="5" id="KW-0067">ATP-binding</keyword>
<accession>D9PEV6</accession>
<keyword evidence="4" id="KW-0418">Kinase</keyword>
<reference evidence="8" key="1">
    <citation type="submission" date="2010-07" db="EMBL/GenBank/DDBJ databases">
        <authorList>
            <consortium name="CONSOLIDER consortium CSD2007-00005"/>
            <person name="Guazzaroni M.-E."/>
            <person name="Richter M."/>
            <person name="Garcia-Salamanca A."/>
            <person name="Yarza P."/>
            <person name="Ferrer M."/>
        </authorList>
    </citation>
    <scope>NUCLEOTIDE SEQUENCE</scope>
</reference>
<dbReference type="GO" id="GO:0005829">
    <property type="term" value="C:cytosol"/>
    <property type="evidence" value="ECO:0007669"/>
    <property type="project" value="TreeGrafter"/>
</dbReference>
<sequence length="93" mass="11085">MTDAEPFIASDPAREKFKVYFIDFGLGYISKKYEDKAVDVHLFKQALEAKHFKNWEVLFREFVKGYESVDKKEAEKVLNQMRKVERRGRYRGS</sequence>
<dbReference type="EMBL" id="ADZX01000003">
    <property type="protein sequence ID" value="EFK97892.1"/>
    <property type="molecule type" value="Genomic_DNA"/>
</dbReference>
<dbReference type="EC" id="2.7.11.1" evidence="1"/>
<evidence type="ECO:0000256" key="4">
    <source>
        <dbReference type="ARBA" id="ARBA00022777"/>
    </source>
</evidence>
<comment type="catalytic activity">
    <reaction evidence="7">
        <text>L-seryl-[protein] + ATP = O-phospho-L-seryl-[protein] + ADP + H(+)</text>
        <dbReference type="Rhea" id="RHEA:17989"/>
        <dbReference type="Rhea" id="RHEA-COMP:9863"/>
        <dbReference type="Rhea" id="RHEA-COMP:11604"/>
        <dbReference type="ChEBI" id="CHEBI:15378"/>
        <dbReference type="ChEBI" id="CHEBI:29999"/>
        <dbReference type="ChEBI" id="CHEBI:30616"/>
        <dbReference type="ChEBI" id="CHEBI:83421"/>
        <dbReference type="ChEBI" id="CHEBI:456216"/>
        <dbReference type="EC" id="2.7.11.1"/>
    </reaction>
</comment>
<evidence type="ECO:0000256" key="2">
    <source>
        <dbReference type="ARBA" id="ARBA00022679"/>
    </source>
</evidence>
<keyword evidence="2" id="KW-0808">Transferase</keyword>
<reference evidence="8" key="2">
    <citation type="journal article" date="2011" name="Microb. Ecol.">
        <title>Taxonomic and Functional Metagenomic Profiling of the Microbial Community in the Anoxic Sediment of a Sub-saline Shallow Lake (Laguna de Carrizo, Central Spain).</title>
        <authorList>
            <person name="Ferrer M."/>
            <person name="Guazzaroni M.E."/>
            <person name="Richter M."/>
            <person name="Garcia-Salamanca A."/>
            <person name="Yarza P."/>
            <person name="Suarez-Suarez A."/>
            <person name="Solano J."/>
            <person name="Alcaide M."/>
            <person name="van Dillewijn P."/>
            <person name="Molina-Henares M.A."/>
            <person name="Lopez-Cortes N."/>
            <person name="Al-Ramahi Y."/>
            <person name="Guerrero C."/>
            <person name="Acosta A."/>
            <person name="de Eugenio L.I."/>
            <person name="Martinez V."/>
            <person name="Marques S."/>
            <person name="Rojo F."/>
            <person name="Santero E."/>
            <person name="Genilloud O."/>
            <person name="Perez-Perez J."/>
            <person name="Rossello-Mora R."/>
            <person name="Ramos J.L."/>
        </authorList>
    </citation>
    <scope>NUCLEOTIDE SEQUENCE</scope>
</reference>
<dbReference type="GO" id="GO:0005524">
    <property type="term" value="F:ATP binding"/>
    <property type="evidence" value="ECO:0007669"/>
    <property type="project" value="UniProtKB-KW"/>
</dbReference>
<keyword evidence="3" id="KW-0547">Nucleotide-binding</keyword>
<comment type="catalytic activity">
    <reaction evidence="6">
        <text>L-threonyl-[protein] + ATP = O-phospho-L-threonyl-[protein] + ADP + H(+)</text>
        <dbReference type="Rhea" id="RHEA:46608"/>
        <dbReference type="Rhea" id="RHEA-COMP:11060"/>
        <dbReference type="Rhea" id="RHEA-COMP:11605"/>
        <dbReference type="ChEBI" id="CHEBI:15378"/>
        <dbReference type="ChEBI" id="CHEBI:30013"/>
        <dbReference type="ChEBI" id="CHEBI:30616"/>
        <dbReference type="ChEBI" id="CHEBI:61977"/>
        <dbReference type="ChEBI" id="CHEBI:456216"/>
        <dbReference type="EC" id="2.7.11.1"/>
    </reaction>
</comment>
<evidence type="ECO:0000256" key="3">
    <source>
        <dbReference type="ARBA" id="ARBA00022741"/>
    </source>
</evidence>
<protein>
    <recommendedName>
        <fullName evidence="1">non-specific serine/threonine protein kinase</fullName>
        <ecNumber evidence="1">2.7.11.1</ecNumber>
    </recommendedName>
</protein>
<dbReference type="AlphaFoldDB" id="D9PEV6"/>
<gene>
    <name evidence="8" type="ORF">LDC_0034</name>
</gene>
<name>D9PEV6_9ZZZZ</name>
<evidence type="ECO:0000313" key="8">
    <source>
        <dbReference type="EMBL" id="EFK97892.1"/>
    </source>
</evidence>
<evidence type="ECO:0000256" key="6">
    <source>
        <dbReference type="ARBA" id="ARBA00047899"/>
    </source>
</evidence>
<dbReference type="PANTHER" id="PTHR12209:SF0">
    <property type="entry name" value="EKC_KEOPS COMPLEX SUBUNIT TP53RK"/>
    <property type="match status" value="1"/>
</dbReference>
<evidence type="ECO:0000256" key="1">
    <source>
        <dbReference type="ARBA" id="ARBA00012513"/>
    </source>
</evidence>
<organism evidence="8">
    <name type="scientific">sediment metagenome</name>
    <dbReference type="NCBI Taxonomy" id="749907"/>
    <lineage>
        <taxon>unclassified sequences</taxon>
        <taxon>metagenomes</taxon>
        <taxon>ecological metagenomes</taxon>
    </lineage>
</organism>
<dbReference type="GO" id="GO:0004674">
    <property type="term" value="F:protein serine/threonine kinase activity"/>
    <property type="evidence" value="ECO:0007669"/>
    <property type="project" value="UniProtKB-EC"/>
</dbReference>
<evidence type="ECO:0000256" key="5">
    <source>
        <dbReference type="ARBA" id="ARBA00022840"/>
    </source>
</evidence>
<evidence type="ECO:0000256" key="7">
    <source>
        <dbReference type="ARBA" id="ARBA00048679"/>
    </source>
</evidence>
<proteinExistence type="predicted"/>
<comment type="caution">
    <text evidence="8">The sequence shown here is derived from an EMBL/GenBank/DDBJ whole genome shotgun (WGS) entry which is preliminary data.</text>
</comment>
<dbReference type="PANTHER" id="PTHR12209">
    <property type="entry name" value="NON-SPECIFIC SERINE/THREONINE PROTEIN KINASE"/>
    <property type="match status" value="1"/>
</dbReference>